<gene>
    <name evidence="12" type="primary">Dwil\GK17495</name>
    <name evidence="12" type="ORF">Dwil_GK17495</name>
</gene>
<reference evidence="12 13" key="1">
    <citation type="journal article" date="2007" name="Nature">
        <title>Evolution of genes and genomes on the Drosophila phylogeny.</title>
        <authorList>
            <consortium name="Drosophila 12 Genomes Consortium"/>
            <person name="Clark A.G."/>
            <person name="Eisen M.B."/>
            <person name="Smith D.R."/>
            <person name="Bergman C.M."/>
            <person name="Oliver B."/>
            <person name="Markow T.A."/>
            <person name="Kaufman T.C."/>
            <person name="Kellis M."/>
            <person name="Gelbart W."/>
            <person name="Iyer V.N."/>
            <person name="Pollard D.A."/>
            <person name="Sackton T.B."/>
            <person name="Larracuente A.M."/>
            <person name="Singh N.D."/>
            <person name="Abad J.P."/>
            <person name="Abt D.N."/>
            <person name="Adryan B."/>
            <person name="Aguade M."/>
            <person name="Akashi H."/>
            <person name="Anderson W.W."/>
            <person name="Aquadro C.F."/>
            <person name="Ardell D.H."/>
            <person name="Arguello R."/>
            <person name="Artieri C.G."/>
            <person name="Barbash D.A."/>
            <person name="Barker D."/>
            <person name="Barsanti P."/>
            <person name="Batterham P."/>
            <person name="Batzoglou S."/>
            <person name="Begun D."/>
            <person name="Bhutkar A."/>
            <person name="Blanco E."/>
            <person name="Bosak S.A."/>
            <person name="Bradley R.K."/>
            <person name="Brand A.D."/>
            <person name="Brent M.R."/>
            <person name="Brooks A.N."/>
            <person name="Brown R.H."/>
            <person name="Butlin R.K."/>
            <person name="Caggese C."/>
            <person name="Calvi B.R."/>
            <person name="Bernardo de Carvalho A."/>
            <person name="Caspi A."/>
            <person name="Castrezana S."/>
            <person name="Celniker S.E."/>
            <person name="Chang J.L."/>
            <person name="Chapple C."/>
            <person name="Chatterji S."/>
            <person name="Chinwalla A."/>
            <person name="Civetta A."/>
            <person name="Clifton S.W."/>
            <person name="Comeron J.M."/>
            <person name="Costello J.C."/>
            <person name="Coyne J.A."/>
            <person name="Daub J."/>
            <person name="David R.G."/>
            <person name="Delcher A.L."/>
            <person name="Delehaunty K."/>
            <person name="Do C.B."/>
            <person name="Ebling H."/>
            <person name="Edwards K."/>
            <person name="Eickbush T."/>
            <person name="Evans J.D."/>
            <person name="Filipski A."/>
            <person name="Findeiss S."/>
            <person name="Freyhult E."/>
            <person name="Fulton L."/>
            <person name="Fulton R."/>
            <person name="Garcia A.C."/>
            <person name="Gardiner A."/>
            <person name="Garfield D.A."/>
            <person name="Garvin B.E."/>
            <person name="Gibson G."/>
            <person name="Gilbert D."/>
            <person name="Gnerre S."/>
            <person name="Godfrey J."/>
            <person name="Good R."/>
            <person name="Gotea V."/>
            <person name="Gravely B."/>
            <person name="Greenberg A.J."/>
            <person name="Griffiths-Jones S."/>
            <person name="Gross S."/>
            <person name="Guigo R."/>
            <person name="Gustafson E.A."/>
            <person name="Haerty W."/>
            <person name="Hahn M.W."/>
            <person name="Halligan D.L."/>
            <person name="Halpern A.L."/>
            <person name="Halter G.M."/>
            <person name="Han M.V."/>
            <person name="Heger A."/>
            <person name="Hillier L."/>
            <person name="Hinrichs A.S."/>
            <person name="Holmes I."/>
            <person name="Hoskins R.A."/>
            <person name="Hubisz M.J."/>
            <person name="Hultmark D."/>
            <person name="Huntley M.A."/>
            <person name="Jaffe D.B."/>
            <person name="Jagadeeshan S."/>
            <person name="Jeck W.R."/>
            <person name="Johnson J."/>
            <person name="Jones C.D."/>
            <person name="Jordan W.C."/>
            <person name="Karpen G.H."/>
            <person name="Kataoka E."/>
            <person name="Keightley P.D."/>
            <person name="Kheradpour P."/>
            <person name="Kirkness E.F."/>
            <person name="Koerich L.B."/>
            <person name="Kristiansen K."/>
            <person name="Kudrna D."/>
            <person name="Kulathinal R.J."/>
            <person name="Kumar S."/>
            <person name="Kwok R."/>
            <person name="Lander E."/>
            <person name="Langley C.H."/>
            <person name="Lapoint R."/>
            <person name="Lazzaro B.P."/>
            <person name="Lee S.J."/>
            <person name="Levesque L."/>
            <person name="Li R."/>
            <person name="Lin C.F."/>
            <person name="Lin M.F."/>
            <person name="Lindblad-Toh K."/>
            <person name="Llopart A."/>
            <person name="Long M."/>
            <person name="Low L."/>
            <person name="Lozovsky E."/>
            <person name="Lu J."/>
            <person name="Luo M."/>
            <person name="Machado C.A."/>
            <person name="Makalowski W."/>
            <person name="Marzo M."/>
            <person name="Matsuda M."/>
            <person name="Matzkin L."/>
            <person name="McAllister B."/>
            <person name="McBride C.S."/>
            <person name="McKernan B."/>
            <person name="McKernan K."/>
            <person name="Mendez-Lago M."/>
            <person name="Minx P."/>
            <person name="Mollenhauer M.U."/>
            <person name="Montooth K."/>
            <person name="Mount S.M."/>
            <person name="Mu X."/>
            <person name="Myers E."/>
            <person name="Negre B."/>
            <person name="Newfeld S."/>
            <person name="Nielsen R."/>
            <person name="Noor M.A."/>
            <person name="O'Grady P."/>
            <person name="Pachter L."/>
            <person name="Papaceit M."/>
            <person name="Parisi M.J."/>
            <person name="Parisi M."/>
            <person name="Parts L."/>
            <person name="Pedersen J.S."/>
            <person name="Pesole G."/>
            <person name="Phillippy A.M."/>
            <person name="Ponting C.P."/>
            <person name="Pop M."/>
            <person name="Porcelli D."/>
            <person name="Powell J.R."/>
            <person name="Prohaska S."/>
            <person name="Pruitt K."/>
            <person name="Puig M."/>
            <person name="Quesneville H."/>
            <person name="Ram K.R."/>
            <person name="Rand D."/>
            <person name="Rasmussen M.D."/>
            <person name="Reed L.K."/>
            <person name="Reenan R."/>
            <person name="Reily A."/>
            <person name="Remington K.A."/>
            <person name="Rieger T.T."/>
            <person name="Ritchie M.G."/>
            <person name="Robin C."/>
            <person name="Rogers Y.H."/>
            <person name="Rohde C."/>
            <person name="Rozas J."/>
            <person name="Rubenfield M.J."/>
            <person name="Ruiz A."/>
            <person name="Russo S."/>
            <person name="Salzberg S.L."/>
            <person name="Sanchez-Gracia A."/>
            <person name="Saranga D.J."/>
            <person name="Sato H."/>
            <person name="Schaeffer S.W."/>
            <person name="Schatz M.C."/>
            <person name="Schlenke T."/>
            <person name="Schwartz R."/>
            <person name="Segarra C."/>
            <person name="Singh R.S."/>
            <person name="Sirot L."/>
            <person name="Sirota M."/>
            <person name="Sisneros N.B."/>
            <person name="Smith C.D."/>
            <person name="Smith T.F."/>
            <person name="Spieth J."/>
            <person name="Stage D.E."/>
            <person name="Stark A."/>
            <person name="Stephan W."/>
            <person name="Strausberg R.L."/>
            <person name="Strempel S."/>
            <person name="Sturgill D."/>
            <person name="Sutton G."/>
            <person name="Sutton G.G."/>
            <person name="Tao W."/>
            <person name="Teichmann S."/>
            <person name="Tobari Y.N."/>
            <person name="Tomimura Y."/>
            <person name="Tsolas J.M."/>
            <person name="Valente V.L."/>
            <person name="Venter E."/>
            <person name="Venter J.C."/>
            <person name="Vicario S."/>
            <person name="Vieira F.G."/>
            <person name="Vilella A.J."/>
            <person name="Villasante A."/>
            <person name="Walenz B."/>
            <person name="Wang J."/>
            <person name="Wasserman M."/>
            <person name="Watts T."/>
            <person name="Wilson D."/>
            <person name="Wilson R.K."/>
            <person name="Wing R.A."/>
            <person name="Wolfner M.F."/>
            <person name="Wong A."/>
            <person name="Wong G.K."/>
            <person name="Wu C.I."/>
            <person name="Wu G."/>
            <person name="Yamamoto D."/>
            <person name="Yang H.P."/>
            <person name="Yang S.P."/>
            <person name="Yorke J.A."/>
            <person name="Yoshida K."/>
            <person name="Zdobnov E."/>
            <person name="Zhang P."/>
            <person name="Zhang Y."/>
            <person name="Zimin A.V."/>
            <person name="Baldwin J."/>
            <person name="Abdouelleil A."/>
            <person name="Abdulkadir J."/>
            <person name="Abebe A."/>
            <person name="Abera B."/>
            <person name="Abreu J."/>
            <person name="Acer S.C."/>
            <person name="Aftuck L."/>
            <person name="Alexander A."/>
            <person name="An P."/>
            <person name="Anderson E."/>
            <person name="Anderson S."/>
            <person name="Arachi H."/>
            <person name="Azer M."/>
            <person name="Bachantsang P."/>
            <person name="Barry A."/>
            <person name="Bayul T."/>
            <person name="Berlin A."/>
            <person name="Bessette D."/>
            <person name="Bloom T."/>
            <person name="Blye J."/>
            <person name="Boguslavskiy L."/>
            <person name="Bonnet C."/>
            <person name="Boukhgalter B."/>
            <person name="Bourzgui I."/>
            <person name="Brown A."/>
            <person name="Cahill P."/>
            <person name="Channer S."/>
            <person name="Cheshatsang Y."/>
            <person name="Chuda L."/>
            <person name="Citroen M."/>
            <person name="Collymore A."/>
            <person name="Cooke P."/>
            <person name="Costello M."/>
            <person name="D'Aco K."/>
            <person name="Daza R."/>
            <person name="De Haan G."/>
            <person name="DeGray S."/>
            <person name="DeMaso C."/>
            <person name="Dhargay N."/>
            <person name="Dooley K."/>
            <person name="Dooley E."/>
            <person name="Doricent M."/>
            <person name="Dorje P."/>
            <person name="Dorjee K."/>
            <person name="Dupes A."/>
            <person name="Elong R."/>
            <person name="Falk J."/>
            <person name="Farina A."/>
            <person name="Faro S."/>
            <person name="Ferguson D."/>
            <person name="Fisher S."/>
            <person name="Foley C.D."/>
            <person name="Franke A."/>
            <person name="Friedrich D."/>
            <person name="Gadbois L."/>
            <person name="Gearin G."/>
            <person name="Gearin C.R."/>
            <person name="Giannoukos G."/>
            <person name="Goode T."/>
            <person name="Graham J."/>
            <person name="Grandbois E."/>
            <person name="Grewal S."/>
            <person name="Gyaltsen K."/>
            <person name="Hafez N."/>
            <person name="Hagos B."/>
            <person name="Hall J."/>
            <person name="Henson C."/>
            <person name="Hollinger A."/>
            <person name="Honan T."/>
            <person name="Huard M.D."/>
            <person name="Hughes L."/>
            <person name="Hurhula B."/>
            <person name="Husby M.E."/>
            <person name="Kamat A."/>
            <person name="Kanga B."/>
            <person name="Kashin S."/>
            <person name="Khazanovich D."/>
            <person name="Kisner P."/>
            <person name="Lance K."/>
            <person name="Lara M."/>
            <person name="Lee W."/>
            <person name="Lennon N."/>
            <person name="Letendre F."/>
            <person name="LeVine R."/>
            <person name="Lipovsky A."/>
            <person name="Liu X."/>
            <person name="Liu J."/>
            <person name="Liu S."/>
            <person name="Lokyitsang T."/>
            <person name="Lokyitsang Y."/>
            <person name="Lubonja R."/>
            <person name="Lui A."/>
            <person name="MacDonald P."/>
            <person name="Magnisalis V."/>
            <person name="Maru K."/>
            <person name="Matthews C."/>
            <person name="McCusker W."/>
            <person name="McDonough S."/>
            <person name="Mehta T."/>
            <person name="Meldrim J."/>
            <person name="Meneus L."/>
            <person name="Mihai O."/>
            <person name="Mihalev A."/>
            <person name="Mihova T."/>
            <person name="Mittelman R."/>
            <person name="Mlenga V."/>
            <person name="Montmayeur A."/>
            <person name="Mulrain L."/>
            <person name="Navidi A."/>
            <person name="Naylor J."/>
            <person name="Negash T."/>
            <person name="Nguyen T."/>
            <person name="Nguyen N."/>
            <person name="Nicol R."/>
            <person name="Norbu C."/>
            <person name="Norbu N."/>
            <person name="Novod N."/>
            <person name="O'Neill B."/>
            <person name="Osman S."/>
            <person name="Markiewicz E."/>
            <person name="Oyono O.L."/>
            <person name="Patti C."/>
            <person name="Phunkhang P."/>
            <person name="Pierre F."/>
            <person name="Priest M."/>
            <person name="Raghuraman S."/>
            <person name="Rege F."/>
            <person name="Reyes R."/>
            <person name="Rise C."/>
            <person name="Rogov P."/>
            <person name="Ross K."/>
            <person name="Ryan E."/>
            <person name="Settipalli S."/>
            <person name="Shea T."/>
            <person name="Sherpa N."/>
            <person name="Shi L."/>
            <person name="Shih D."/>
            <person name="Sparrow T."/>
            <person name="Spaulding J."/>
            <person name="Stalker J."/>
            <person name="Stange-Thomann N."/>
            <person name="Stavropoulos S."/>
            <person name="Stone C."/>
            <person name="Strader C."/>
            <person name="Tesfaye S."/>
            <person name="Thomson T."/>
            <person name="Thoulutsang Y."/>
            <person name="Thoulutsang D."/>
            <person name="Topham K."/>
            <person name="Topping I."/>
            <person name="Tsamla T."/>
            <person name="Vassiliev H."/>
            <person name="Vo A."/>
            <person name="Wangchuk T."/>
            <person name="Wangdi T."/>
            <person name="Weiand M."/>
            <person name="Wilkinson J."/>
            <person name="Wilson A."/>
            <person name="Yadav S."/>
            <person name="Young G."/>
            <person name="Yu Q."/>
            <person name="Zembek L."/>
            <person name="Zhong D."/>
            <person name="Zimmer A."/>
            <person name="Zwirko Z."/>
            <person name="Jaffe D.B."/>
            <person name="Alvarez P."/>
            <person name="Brockman W."/>
            <person name="Butler J."/>
            <person name="Chin C."/>
            <person name="Gnerre S."/>
            <person name="Grabherr M."/>
            <person name="Kleber M."/>
            <person name="Mauceli E."/>
            <person name="MacCallum I."/>
        </authorList>
    </citation>
    <scope>NUCLEOTIDE SEQUENCE [LARGE SCALE GENOMIC DNA]</scope>
    <source>
        <strain evidence="13">Tucson 14030-0811.24</strain>
    </source>
</reference>
<evidence type="ECO:0000313" key="13">
    <source>
        <dbReference type="Proteomes" id="UP000007798"/>
    </source>
</evidence>
<keyword evidence="7" id="KW-0675">Receptor</keyword>
<dbReference type="Pfam" id="PF00060">
    <property type="entry name" value="Lig_chan"/>
    <property type="match status" value="1"/>
</dbReference>
<dbReference type="PANTHER" id="PTHR42643">
    <property type="entry name" value="IONOTROPIC RECEPTOR 20A-RELATED"/>
    <property type="match status" value="1"/>
</dbReference>
<evidence type="ECO:0000256" key="6">
    <source>
        <dbReference type="ARBA" id="ARBA00023136"/>
    </source>
</evidence>
<dbReference type="OMA" id="IMRDFHA"/>
<feature type="transmembrane region" description="Helical" evidence="9">
    <location>
        <begin position="603"/>
        <end position="626"/>
    </location>
</feature>
<dbReference type="OrthoDB" id="6353409at2759"/>
<comment type="similarity">
    <text evidence="2">Belongs to the glutamate-gated ion channel (TC 1.A.10.1) family.</text>
</comment>
<feature type="signal peptide" evidence="10">
    <location>
        <begin position="1"/>
        <end position="17"/>
    </location>
</feature>
<evidence type="ECO:0000256" key="8">
    <source>
        <dbReference type="ARBA" id="ARBA00023180"/>
    </source>
</evidence>
<keyword evidence="8" id="KW-0325">Glycoprotein</keyword>
<keyword evidence="6 9" id="KW-0472">Membrane</keyword>
<evidence type="ECO:0000259" key="11">
    <source>
        <dbReference type="Pfam" id="PF00060"/>
    </source>
</evidence>
<keyword evidence="5 9" id="KW-1133">Transmembrane helix</keyword>
<evidence type="ECO:0000256" key="10">
    <source>
        <dbReference type="SAM" id="SignalP"/>
    </source>
</evidence>
<evidence type="ECO:0000256" key="5">
    <source>
        <dbReference type="ARBA" id="ARBA00022989"/>
    </source>
</evidence>
<evidence type="ECO:0000313" key="12">
    <source>
        <dbReference type="EMBL" id="EDW73337.1"/>
    </source>
</evidence>
<dbReference type="GO" id="GO:0050907">
    <property type="term" value="P:detection of chemical stimulus involved in sensory perception"/>
    <property type="evidence" value="ECO:0007669"/>
    <property type="project" value="UniProtKB-ARBA"/>
</dbReference>
<dbReference type="PhylomeDB" id="B4MMJ2"/>
<dbReference type="GO" id="GO:0015276">
    <property type="term" value="F:ligand-gated monoatomic ion channel activity"/>
    <property type="evidence" value="ECO:0007669"/>
    <property type="project" value="InterPro"/>
</dbReference>
<comment type="subcellular location">
    <subcellularLocation>
        <location evidence="1">Cell membrane</location>
        <topology evidence="1">Multi-pass membrane protein</topology>
    </subcellularLocation>
</comment>
<dbReference type="EMBL" id="CH963847">
    <property type="protein sequence ID" value="EDW73337.1"/>
    <property type="molecule type" value="Genomic_DNA"/>
</dbReference>
<protein>
    <recommendedName>
        <fullName evidence="11">Ionotropic glutamate receptor C-terminal domain-containing protein</fullName>
    </recommendedName>
</protein>
<dbReference type="InParanoid" id="B4MMJ2"/>
<sequence>MSSFWLFTLLALSTVNAAKQEPITVAKIACHIALNQSAQITYIYRCVTCPLSVEYKEQELELNQCIGSQLPVITRSIEIHELEPMRQTDSMNIFHIPKGHSGEFLVRRIINMLNPRQPRKHMHKYLFLWPEASLDQVQQLFEDFWFTKHMLYGLVIINPKNIYDFQPFKNTIRLKLIYKSVYFIDKLRNLHGSQLRFSMFSDPLMAIPLEPVTQAGFTALDGTAAKVLAQLLNATAIYLIPQDNETYGRCLPNGNFTGVVKDLIEGRTDFAPNSRFVLDCIWPHVEVLYPHTRRIIYLVVPAAGLKPEYLIFIRTFRPAVWLLFFVNFLLVFLIFWLLQHLLGRIPRPVNPWKWYEIMAMFAKTHLGEPVTGFAQISSLRAFLMAWILFSYVLTSIYFAKLESAFVHPTYEAPLDKLDDLSRYKSNLKVYAVVTMFEAVQSTLSAKHYQLITQRSRQLPLGLTSSYYQLAVSRWKPGRAAFIMRDFHARDFLTHTYNSQEDRPSYHIVKEYLRSMLCTYILPKGSPFLYKFQSIFTGFHEHGFFEHWRQMDVIHRTGTSSQAEEYYEGLGESDTDRDPSASAVADIRTKKKVVLTLEILQGAFYLWSVGILLSVVGFIIEHGYYWWKQYTKQDVNQ</sequence>
<dbReference type="HOGENOM" id="CLU_030680_0_0_1"/>
<proteinExistence type="inferred from homology"/>
<keyword evidence="3" id="KW-1003">Cell membrane</keyword>
<evidence type="ECO:0000256" key="7">
    <source>
        <dbReference type="ARBA" id="ARBA00023170"/>
    </source>
</evidence>
<evidence type="ECO:0000256" key="2">
    <source>
        <dbReference type="ARBA" id="ARBA00008685"/>
    </source>
</evidence>
<dbReference type="AlphaFoldDB" id="B4MMJ2"/>
<dbReference type="InterPro" id="IPR052192">
    <property type="entry name" value="Insect_Ionotropic_Sensory_Rcpt"/>
</dbReference>
<name>B4MMJ2_DROWI</name>
<accession>B4MMJ2</accession>
<dbReference type="SUPFAM" id="SSF53850">
    <property type="entry name" value="Periplasmic binding protein-like II"/>
    <property type="match status" value="1"/>
</dbReference>
<dbReference type="Proteomes" id="UP000007798">
    <property type="component" value="Unassembled WGS sequence"/>
</dbReference>
<keyword evidence="10" id="KW-0732">Signal</keyword>
<keyword evidence="4 9" id="KW-0812">Transmembrane</keyword>
<feature type="transmembrane region" description="Helical" evidence="9">
    <location>
        <begin position="381"/>
        <end position="399"/>
    </location>
</feature>
<keyword evidence="13" id="KW-1185">Reference proteome</keyword>
<dbReference type="FunCoup" id="B4MMJ2">
    <property type="interactions" value="8"/>
</dbReference>
<feature type="transmembrane region" description="Helical" evidence="9">
    <location>
        <begin position="319"/>
        <end position="338"/>
    </location>
</feature>
<dbReference type="eggNOG" id="KOG1945">
    <property type="taxonomic scope" value="Eukaryota"/>
</dbReference>
<dbReference type="GO" id="GO:0005886">
    <property type="term" value="C:plasma membrane"/>
    <property type="evidence" value="ECO:0007669"/>
    <property type="project" value="UniProtKB-SubCell"/>
</dbReference>
<organism evidence="12 13">
    <name type="scientific">Drosophila willistoni</name>
    <name type="common">Fruit fly</name>
    <dbReference type="NCBI Taxonomy" id="7260"/>
    <lineage>
        <taxon>Eukaryota</taxon>
        <taxon>Metazoa</taxon>
        <taxon>Ecdysozoa</taxon>
        <taxon>Arthropoda</taxon>
        <taxon>Hexapoda</taxon>
        <taxon>Insecta</taxon>
        <taxon>Pterygota</taxon>
        <taxon>Neoptera</taxon>
        <taxon>Endopterygota</taxon>
        <taxon>Diptera</taxon>
        <taxon>Brachycera</taxon>
        <taxon>Muscomorpha</taxon>
        <taxon>Ephydroidea</taxon>
        <taxon>Drosophilidae</taxon>
        <taxon>Drosophila</taxon>
        <taxon>Sophophora</taxon>
    </lineage>
</organism>
<evidence type="ECO:0000256" key="1">
    <source>
        <dbReference type="ARBA" id="ARBA00004651"/>
    </source>
</evidence>
<evidence type="ECO:0000256" key="4">
    <source>
        <dbReference type="ARBA" id="ARBA00022692"/>
    </source>
</evidence>
<dbReference type="InterPro" id="IPR001320">
    <property type="entry name" value="Iontro_rcpt_C"/>
</dbReference>
<dbReference type="KEGG" id="dwi:6638864"/>
<dbReference type="Gene3D" id="1.10.287.70">
    <property type="match status" value="1"/>
</dbReference>
<feature type="domain" description="Ionotropic glutamate receptor C-terminal" evidence="11">
    <location>
        <begin position="319"/>
        <end position="610"/>
    </location>
</feature>
<feature type="chain" id="PRO_5002818115" description="Ionotropic glutamate receptor C-terminal domain-containing protein" evidence="10">
    <location>
        <begin position="18"/>
        <end position="636"/>
    </location>
</feature>
<dbReference type="PANTHER" id="PTHR42643:SF31">
    <property type="entry name" value="IONOTROPIC RECEPTOR 68B-RELATED"/>
    <property type="match status" value="1"/>
</dbReference>
<evidence type="ECO:0000256" key="9">
    <source>
        <dbReference type="SAM" id="Phobius"/>
    </source>
</evidence>
<evidence type="ECO:0000256" key="3">
    <source>
        <dbReference type="ARBA" id="ARBA00022475"/>
    </source>
</evidence>